<feature type="compositionally biased region" description="Pro residues" evidence="1">
    <location>
        <begin position="367"/>
        <end position="395"/>
    </location>
</feature>
<evidence type="ECO:0000313" key="3">
    <source>
        <dbReference type="EMBL" id="BET02122.1"/>
    </source>
</evidence>
<evidence type="ECO:0000313" key="4">
    <source>
        <dbReference type="Proteomes" id="UP001307889"/>
    </source>
</evidence>
<evidence type="ECO:0000256" key="1">
    <source>
        <dbReference type="SAM" id="MobiDB-lite"/>
    </source>
</evidence>
<dbReference type="EMBL" id="AP028921">
    <property type="protein sequence ID" value="BET02122.1"/>
    <property type="molecule type" value="Genomic_DNA"/>
</dbReference>
<dbReference type="Proteomes" id="UP001307889">
    <property type="component" value="Chromosome 13"/>
</dbReference>
<feature type="compositionally biased region" description="Basic and acidic residues" evidence="1">
    <location>
        <begin position="193"/>
        <end position="202"/>
    </location>
</feature>
<evidence type="ECO:0000256" key="2">
    <source>
        <dbReference type="SAM" id="SignalP"/>
    </source>
</evidence>
<feature type="region of interest" description="Disordered" evidence="1">
    <location>
        <begin position="169"/>
        <end position="485"/>
    </location>
</feature>
<feature type="compositionally biased region" description="Low complexity" evidence="1">
    <location>
        <begin position="613"/>
        <end position="623"/>
    </location>
</feature>
<feature type="compositionally biased region" description="Pro residues" evidence="1">
    <location>
        <begin position="321"/>
        <end position="336"/>
    </location>
</feature>
<feature type="compositionally biased region" description="Pro residues" evidence="1">
    <location>
        <begin position="457"/>
        <end position="468"/>
    </location>
</feature>
<proteinExistence type="predicted"/>
<sequence length="1162" mass="125526">MISTKNKSCEGAGGGNELVLILFALAIAKADPVPSKSSDAEEKSIAKRFVAPSQATAPVDQETAENRGIIAGFTQRISNWFFPGQKDGVEGDKGDSVPSAGSARASWASPHQTTRGKKCSPCNSVPWVPIARAVGYNAPPPQHHAQQAHYDSSGQYSLHVPTINLKAIPVSGQYGPPKQEYGPPKQEYGPPKPEYDQPKPEYRPPSSDYGPPNPPPPKQEYGTPSQPENGHPAPEYGAPPKPEYGTPNNDYRPPPEHPKQEYGPPSSIDISPSVEISLPSNDFSPPPQPPKEEYGPPPSAPPSQDYGPPSSPTGPSNDYGPPKPDPPPEYGPPPEPPKQDYGPPKPDYGPPKSEYGPPQSHYGPPQSLSPPKPSYGPPSPQNGPPRPQYGPPQPPHSEYGPPKQNYGPPKVNYGPPKNYLPPQKGYRAPARPRPAYGPPKPLYGPPSAPKVRGPAFPVQPAPPLPPPSGSQTPQITGAGSSSHDTVSYQQYLMPPPLRPGDQYHSMRIQAIPIADLTAIQVAPMISDAHFSSPAVILDAPKHHPNSFLAVPSHPVEISCNKCPPTGPDLSSGPSGHHSSHGTDEAKNAIGNFGNLPLSDSVYESSNQQDVRTSSSTEHSPLSSAQSNNNSHEISITKSVPIGEYLSSIEYPMQIVQAPILDVPELPKYFDLGYHNFHQQNYQHNRQQAVPDSERSPSINRPLYAYNIFHQQNSPVVRVPAPQQTANFMVSTGTTANSGPTGPTAPSPSSPPRQFFNTRPSQNTTGVAVTPKANDSQPAPTNWVTTSTSWGTPPRPFDPPLTTTEAAKKTKQIHQIIVPYTTLRRPLQARKVPSEPTSMPDLQAIYVNRGVTAPAETTISNVNYALTATGSEQHDIHVPDQELLLSSLPPEVLNKLLEIGINPEKDPKGSLQQILAATDLKSLLHGEEDSVDLVRLQKNIDKWTAEGYGKRVTIPQTNSKQIPDEYFTTPALTEETPHETHTPPTDHEAAASQHYHVSYKVSHDKHNSYREKEEKQLMDEVSGWSLLETEVKPAYQEESSATTTVRPWEELQVSISPLTNEKVYVVTPQSVAPTAPDNTTSGLSSTTEAAQRITRQLTTSTATSQVVDGTTQKVAVVTPEPAADPDNDIFSNDLVPEEQASVTYLGSASSLSGKRIDFHRMAS</sequence>
<feature type="chain" id="PRO_5045552839" description="Zasp-like motif domain-containing protein" evidence="2">
    <location>
        <begin position="31"/>
        <end position="1162"/>
    </location>
</feature>
<accession>A0ABN7BG63</accession>
<organism evidence="3 4">
    <name type="scientific">Nesidiocoris tenuis</name>
    <dbReference type="NCBI Taxonomy" id="355587"/>
    <lineage>
        <taxon>Eukaryota</taxon>
        <taxon>Metazoa</taxon>
        <taxon>Ecdysozoa</taxon>
        <taxon>Arthropoda</taxon>
        <taxon>Hexapoda</taxon>
        <taxon>Insecta</taxon>
        <taxon>Pterygota</taxon>
        <taxon>Neoptera</taxon>
        <taxon>Paraneoptera</taxon>
        <taxon>Hemiptera</taxon>
        <taxon>Heteroptera</taxon>
        <taxon>Panheteroptera</taxon>
        <taxon>Cimicomorpha</taxon>
        <taxon>Miridae</taxon>
        <taxon>Dicyphina</taxon>
        <taxon>Nesidiocoris</taxon>
    </lineage>
</organism>
<gene>
    <name evidence="3" type="ORF">NTJ_14940</name>
</gene>
<feature type="region of interest" description="Disordered" evidence="1">
    <location>
        <begin position="564"/>
        <end position="631"/>
    </location>
</feature>
<feature type="compositionally biased region" description="Pro residues" evidence="1">
    <location>
        <begin position="284"/>
        <end position="301"/>
    </location>
</feature>
<feature type="compositionally biased region" description="Pro residues" evidence="1">
    <location>
        <begin position="431"/>
        <end position="448"/>
    </location>
</feature>
<keyword evidence="4" id="KW-1185">Reference proteome</keyword>
<feature type="region of interest" description="Disordered" evidence="1">
    <location>
        <begin position="85"/>
        <end position="120"/>
    </location>
</feature>
<feature type="compositionally biased region" description="Polar residues" evidence="1">
    <location>
        <begin position="754"/>
        <end position="790"/>
    </location>
</feature>
<evidence type="ECO:0008006" key="5">
    <source>
        <dbReference type="Google" id="ProtNLM"/>
    </source>
</evidence>
<reference evidence="3 4" key="1">
    <citation type="submission" date="2023-09" db="EMBL/GenBank/DDBJ databases">
        <title>Nesidiocoris tenuis whole genome shotgun sequence.</title>
        <authorList>
            <person name="Shibata T."/>
            <person name="Shimoda M."/>
            <person name="Kobayashi T."/>
            <person name="Uehara T."/>
        </authorList>
    </citation>
    <scope>NUCLEOTIDE SEQUENCE [LARGE SCALE GENOMIC DNA]</scope>
    <source>
        <strain evidence="3 4">Japan</strain>
    </source>
</reference>
<protein>
    <recommendedName>
        <fullName evidence="5">Zasp-like motif domain-containing protein</fullName>
    </recommendedName>
</protein>
<name>A0ABN7BG63_9HEMI</name>
<feature type="compositionally biased region" description="Polar residues" evidence="1">
    <location>
        <begin position="474"/>
        <end position="485"/>
    </location>
</feature>
<feature type="signal peptide" evidence="2">
    <location>
        <begin position="1"/>
        <end position="30"/>
    </location>
</feature>
<keyword evidence="2" id="KW-0732">Signal</keyword>
<feature type="region of interest" description="Disordered" evidence="1">
    <location>
        <begin position="730"/>
        <end position="794"/>
    </location>
</feature>
<feature type="compositionally biased region" description="Polar residues" evidence="1">
    <location>
        <begin position="601"/>
        <end position="612"/>
    </location>
</feature>